<protein>
    <submittedName>
        <fullName evidence="2">Uncharacterized protein</fullName>
    </submittedName>
</protein>
<feature type="transmembrane region" description="Helical" evidence="1">
    <location>
        <begin position="94"/>
        <end position="113"/>
    </location>
</feature>
<feature type="transmembrane region" description="Helical" evidence="1">
    <location>
        <begin position="35"/>
        <end position="56"/>
    </location>
</feature>
<dbReference type="Proteomes" id="UP001596956">
    <property type="component" value="Unassembled WGS sequence"/>
</dbReference>
<feature type="transmembrane region" description="Helical" evidence="1">
    <location>
        <begin position="195"/>
        <end position="216"/>
    </location>
</feature>
<proteinExistence type="predicted"/>
<dbReference type="EMBL" id="JBHTHR010000839">
    <property type="protein sequence ID" value="MFD0803330.1"/>
    <property type="molecule type" value="Genomic_DNA"/>
</dbReference>
<keyword evidence="1" id="KW-0812">Transmembrane</keyword>
<keyword evidence="3" id="KW-1185">Reference proteome</keyword>
<feature type="transmembrane region" description="Helical" evidence="1">
    <location>
        <begin position="170"/>
        <end position="189"/>
    </location>
</feature>
<comment type="caution">
    <text evidence="2">The sequence shown here is derived from an EMBL/GenBank/DDBJ whole genome shotgun (WGS) entry which is preliminary data.</text>
</comment>
<feature type="transmembrane region" description="Helical" evidence="1">
    <location>
        <begin position="68"/>
        <end position="87"/>
    </location>
</feature>
<organism evidence="2 3">
    <name type="scientific">Streptomonospora algeriensis</name>
    <dbReference type="NCBI Taxonomy" id="995084"/>
    <lineage>
        <taxon>Bacteria</taxon>
        <taxon>Bacillati</taxon>
        <taxon>Actinomycetota</taxon>
        <taxon>Actinomycetes</taxon>
        <taxon>Streptosporangiales</taxon>
        <taxon>Nocardiopsidaceae</taxon>
        <taxon>Streptomonospora</taxon>
    </lineage>
</organism>
<evidence type="ECO:0000313" key="3">
    <source>
        <dbReference type="Proteomes" id="UP001596956"/>
    </source>
</evidence>
<keyword evidence="1" id="KW-1133">Transmembrane helix</keyword>
<evidence type="ECO:0000256" key="1">
    <source>
        <dbReference type="SAM" id="Phobius"/>
    </source>
</evidence>
<keyword evidence="1" id="KW-0472">Membrane</keyword>
<sequence>MVEVGLAFVCALVAWSATAALIARGIRSPGLHSVVWSAAAIVLAIALSAAFPGALLGFSGATFRTLQIGIGLLAPLLTAWGAVEYAIESPRARFGTRLVVTTLGVVPLVVLTMDRLRGRFDNSYPVMREHYDTLPVVALGMVHVFAAVAFIACAIAVARRLGEQPRFSRHELSVLGLMALAVLLEIIVSRFGLGILGQLLMLGALAALWVGFLRAADPPRERPNRRARGRSR</sequence>
<accession>A0ABW3BJY6</accession>
<reference evidence="3" key="1">
    <citation type="journal article" date="2019" name="Int. J. Syst. Evol. Microbiol.">
        <title>The Global Catalogue of Microorganisms (GCM) 10K type strain sequencing project: providing services to taxonomists for standard genome sequencing and annotation.</title>
        <authorList>
            <consortium name="The Broad Institute Genomics Platform"/>
            <consortium name="The Broad Institute Genome Sequencing Center for Infectious Disease"/>
            <person name="Wu L."/>
            <person name="Ma J."/>
        </authorList>
    </citation>
    <scope>NUCLEOTIDE SEQUENCE [LARGE SCALE GENOMIC DNA]</scope>
    <source>
        <strain evidence="3">CCUG 63369</strain>
    </source>
</reference>
<feature type="transmembrane region" description="Helical" evidence="1">
    <location>
        <begin position="6"/>
        <end position="23"/>
    </location>
</feature>
<name>A0ABW3BJY6_9ACTN</name>
<gene>
    <name evidence="2" type="ORF">ACFQZU_18665</name>
</gene>
<feature type="transmembrane region" description="Helical" evidence="1">
    <location>
        <begin position="133"/>
        <end position="158"/>
    </location>
</feature>
<feature type="non-terminal residue" evidence="2">
    <location>
        <position position="232"/>
    </location>
</feature>
<evidence type="ECO:0000313" key="2">
    <source>
        <dbReference type="EMBL" id="MFD0803330.1"/>
    </source>
</evidence>